<dbReference type="Proteomes" id="UP000717515">
    <property type="component" value="Unassembled WGS sequence"/>
</dbReference>
<proteinExistence type="predicted"/>
<evidence type="ECO:0000259" key="3">
    <source>
        <dbReference type="PROSITE" id="PS50157"/>
    </source>
</evidence>
<feature type="compositionally biased region" description="Basic and acidic residues" evidence="2">
    <location>
        <begin position="422"/>
        <end position="437"/>
    </location>
</feature>
<dbReference type="InterPro" id="IPR013087">
    <property type="entry name" value="Znf_C2H2_type"/>
</dbReference>
<feature type="compositionally biased region" description="Acidic residues" evidence="2">
    <location>
        <begin position="372"/>
        <end position="384"/>
    </location>
</feature>
<feature type="compositionally biased region" description="Low complexity" evidence="2">
    <location>
        <begin position="1"/>
        <end position="10"/>
    </location>
</feature>
<feature type="region of interest" description="Disordered" evidence="2">
    <location>
        <begin position="297"/>
        <end position="323"/>
    </location>
</feature>
<feature type="compositionally biased region" description="Basic residues" evidence="2">
    <location>
        <begin position="392"/>
        <end position="411"/>
    </location>
</feature>
<keyword evidence="1" id="KW-0479">Metal-binding</keyword>
<organism evidence="4 5">
    <name type="scientific">Mortierella alpina</name>
    <name type="common">Oleaginous fungus</name>
    <name type="synonym">Mortierella renispora</name>
    <dbReference type="NCBI Taxonomy" id="64518"/>
    <lineage>
        <taxon>Eukaryota</taxon>
        <taxon>Fungi</taxon>
        <taxon>Fungi incertae sedis</taxon>
        <taxon>Mucoromycota</taxon>
        <taxon>Mortierellomycotina</taxon>
        <taxon>Mortierellomycetes</taxon>
        <taxon>Mortierellales</taxon>
        <taxon>Mortierellaceae</taxon>
        <taxon>Mortierella</taxon>
    </lineage>
</organism>
<accession>A0A9P7ZYN9</accession>
<keyword evidence="1" id="KW-0862">Zinc</keyword>
<reference evidence="4" key="1">
    <citation type="submission" date="2021-07" db="EMBL/GenBank/DDBJ databases">
        <title>Draft genome of Mortierella alpina, strain LL118, isolated from an aspen leaf litter sample.</title>
        <authorList>
            <person name="Yang S."/>
            <person name="Vinatzer B.A."/>
        </authorList>
    </citation>
    <scope>NUCLEOTIDE SEQUENCE</scope>
    <source>
        <strain evidence="4">LL118</strain>
    </source>
</reference>
<sequence length="455" mass="50148">MHHQQYSHQQVPPPQPHPPHPYQQPMHPDMEMHHQYSQHHLPHSQPYGPAPGARGPVHVRTHSRSSSGSYPQHVPYPVPHHEIAPPGFQGSVPGAPPPAMVAQPDSIVPDSRHAARYSSSQPVNGYHAPPPHAMGNSSDPSAWQAPAPYGAPEQHLHQRPAHRYAPDTYVERAEPIRFPAPVPHQTNIAPMADDEDDQESDLGRLAGEQQGPVEDEQADASKCPDCGKVYKHATSLMKHRWEHSGYWKPAAKFLLSKHQQVQLMEAAAILLGMDETRDPDRDPIVCMFSKQRGLLASGTSTSAASPSSSSKSLSASPPPPAERGLAMKEESLMTPPASISYHGRASNTTRHSVASTTSTASSLTSTPPSLAPDDESVAEVDDDGSMAPPSFRQHHQHPQQVQHHHHSHSQHHPMMMGMDMGADQKHVDPEYYPHDGRYPSYHPQQQYAPYYHSQH</sequence>
<evidence type="ECO:0000256" key="2">
    <source>
        <dbReference type="SAM" id="MobiDB-lite"/>
    </source>
</evidence>
<protein>
    <recommendedName>
        <fullName evidence="3">C2H2-type domain-containing protein</fullName>
    </recommendedName>
</protein>
<feature type="compositionally biased region" description="Low complexity" evidence="2">
    <location>
        <begin position="438"/>
        <end position="455"/>
    </location>
</feature>
<dbReference type="AlphaFoldDB" id="A0A9P7ZYN9"/>
<dbReference type="PROSITE" id="PS00028">
    <property type="entry name" value="ZINC_FINGER_C2H2_1"/>
    <property type="match status" value="1"/>
</dbReference>
<feature type="domain" description="C2H2-type" evidence="3">
    <location>
        <begin position="221"/>
        <end position="248"/>
    </location>
</feature>
<feature type="region of interest" description="Disordered" evidence="2">
    <location>
        <begin position="180"/>
        <end position="200"/>
    </location>
</feature>
<feature type="region of interest" description="Disordered" evidence="2">
    <location>
        <begin position="337"/>
        <end position="455"/>
    </location>
</feature>
<dbReference type="GO" id="GO:0008270">
    <property type="term" value="F:zinc ion binding"/>
    <property type="evidence" value="ECO:0007669"/>
    <property type="project" value="UniProtKB-KW"/>
</dbReference>
<feature type="compositionally biased region" description="Low complexity" evidence="2">
    <location>
        <begin position="297"/>
        <end position="315"/>
    </location>
</feature>
<evidence type="ECO:0000256" key="1">
    <source>
        <dbReference type="PROSITE-ProRule" id="PRU00042"/>
    </source>
</evidence>
<feature type="compositionally biased region" description="Pro residues" evidence="2">
    <location>
        <begin position="11"/>
        <end position="22"/>
    </location>
</feature>
<dbReference type="EMBL" id="JAIFTL010000705">
    <property type="protein sequence ID" value="KAG9319077.1"/>
    <property type="molecule type" value="Genomic_DNA"/>
</dbReference>
<evidence type="ECO:0000313" key="5">
    <source>
        <dbReference type="Proteomes" id="UP000717515"/>
    </source>
</evidence>
<comment type="caution">
    <text evidence="4">The sequence shown here is derived from an EMBL/GenBank/DDBJ whole genome shotgun (WGS) entry which is preliminary data.</text>
</comment>
<dbReference type="PROSITE" id="PS50157">
    <property type="entry name" value="ZINC_FINGER_C2H2_2"/>
    <property type="match status" value="1"/>
</dbReference>
<name>A0A9P7ZYN9_MORAP</name>
<evidence type="ECO:0000313" key="4">
    <source>
        <dbReference type="EMBL" id="KAG9319077.1"/>
    </source>
</evidence>
<feature type="region of interest" description="Disordered" evidence="2">
    <location>
        <begin position="1"/>
        <end position="146"/>
    </location>
</feature>
<feature type="compositionally biased region" description="Low complexity" evidence="2">
    <location>
        <begin position="354"/>
        <end position="368"/>
    </location>
</feature>
<gene>
    <name evidence="4" type="ORF">KVV02_004382</name>
</gene>
<keyword evidence="1" id="KW-0863">Zinc-finger</keyword>